<keyword evidence="2" id="KW-0732">Signal</keyword>
<organism evidence="3 4">
    <name type="scientific">Eucalyptus globulus</name>
    <name type="common">Tasmanian blue gum</name>
    <dbReference type="NCBI Taxonomy" id="34317"/>
    <lineage>
        <taxon>Eukaryota</taxon>
        <taxon>Viridiplantae</taxon>
        <taxon>Streptophyta</taxon>
        <taxon>Embryophyta</taxon>
        <taxon>Tracheophyta</taxon>
        <taxon>Spermatophyta</taxon>
        <taxon>Magnoliopsida</taxon>
        <taxon>eudicotyledons</taxon>
        <taxon>Gunneridae</taxon>
        <taxon>Pentapetalae</taxon>
        <taxon>rosids</taxon>
        <taxon>malvids</taxon>
        <taxon>Myrtales</taxon>
        <taxon>Myrtaceae</taxon>
        <taxon>Myrtoideae</taxon>
        <taxon>Eucalypteae</taxon>
        <taxon>Eucalyptus</taxon>
    </lineage>
</organism>
<dbReference type="AlphaFoldDB" id="A0ABD3IKX8"/>
<evidence type="ECO:0000313" key="4">
    <source>
        <dbReference type="Proteomes" id="UP001634007"/>
    </source>
</evidence>
<keyword evidence="4" id="KW-1185">Reference proteome</keyword>
<dbReference type="EMBL" id="JBJKBG010000011">
    <property type="protein sequence ID" value="KAL3715066.1"/>
    <property type="molecule type" value="Genomic_DNA"/>
</dbReference>
<proteinExistence type="predicted"/>
<sequence length="85" mass="9094">MAGFSNARRVLLVAVLFVFLVMNAQGRALVDKRNDGRLLLHQLGNGDGAKPSSVEWASTMDADPTRAGPGGPDPQHHIYSPSALR</sequence>
<gene>
    <name evidence="3" type="ORF">ACJRO7_006890</name>
</gene>
<feature type="signal peptide" evidence="2">
    <location>
        <begin position="1"/>
        <end position="26"/>
    </location>
</feature>
<comment type="caution">
    <text evidence="3">The sequence shown here is derived from an EMBL/GenBank/DDBJ whole genome shotgun (WGS) entry which is preliminary data.</text>
</comment>
<accession>A0ABD3IKX8</accession>
<evidence type="ECO:0000313" key="3">
    <source>
        <dbReference type="EMBL" id="KAL3715066.1"/>
    </source>
</evidence>
<name>A0ABD3IKX8_EUCGL</name>
<dbReference type="Proteomes" id="UP001634007">
    <property type="component" value="Unassembled WGS sequence"/>
</dbReference>
<reference evidence="3 4" key="1">
    <citation type="submission" date="2024-11" db="EMBL/GenBank/DDBJ databases">
        <title>Chromosome-level genome assembly of Eucalyptus globulus Labill. provides insights into its genome evolution.</title>
        <authorList>
            <person name="Li X."/>
        </authorList>
    </citation>
    <scope>NUCLEOTIDE SEQUENCE [LARGE SCALE GENOMIC DNA]</scope>
    <source>
        <strain evidence="3">CL2024</strain>
        <tissue evidence="3">Fresh tender leaves</tissue>
    </source>
</reference>
<feature type="region of interest" description="Disordered" evidence="1">
    <location>
        <begin position="43"/>
        <end position="85"/>
    </location>
</feature>
<evidence type="ECO:0000256" key="1">
    <source>
        <dbReference type="SAM" id="MobiDB-lite"/>
    </source>
</evidence>
<feature type="chain" id="PRO_5044743538" evidence="2">
    <location>
        <begin position="27"/>
        <end position="85"/>
    </location>
</feature>
<evidence type="ECO:0000256" key="2">
    <source>
        <dbReference type="SAM" id="SignalP"/>
    </source>
</evidence>
<protein>
    <submittedName>
        <fullName evidence="3">Uncharacterized protein</fullName>
    </submittedName>
</protein>